<protein>
    <submittedName>
        <fullName evidence="1">Uncharacterized protein</fullName>
    </submittedName>
</protein>
<accession>A0AAW0AWJ6</accession>
<organism evidence="1 2">
    <name type="scientific">Paramarasmius palmivorus</name>
    <dbReference type="NCBI Taxonomy" id="297713"/>
    <lineage>
        <taxon>Eukaryota</taxon>
        <taxon>Fungi</taxon>
        <taxon>Dikarya</taxon>
        <taxon>Basidiomycota</taxon>
        <taxon>Agaricomycotina</taxon>
        <taxon>Agaricomycetes</taxon>
        <taxon>Agaricomycetidae</taxon>
        <taxon>Agaricales</taxon>
        <taxon>Marasmiineae</taxon>
        <taxon>Marasmiaceae</taxon>
        <taxon>Paramarasmius</taxon>
    </lineage>
</organism>
<comment type="caution">
    <text evidence="1">The sequence shown here is derived from an EMBL/GenBank/DDBJ whole genome shotgun (WGS) entry which is preliminary data.</text>
</comment>
<evidence type="ECO:0000313" key="1">
    <source>
        <dbReference type="EMBL" id="KAK7017928.1"/>
    </source>
</evidence>
<keyword evidence="2" id="KW-1185">Reference proteome</keyword>
<sequence length="540" mass="62240">MASFKSSSNITITGGKFTTHEGDRITRVYGNLVQCGHPEQEQKTESEQYRMIPTGKVCLQRTIADTVVERDDDQEWGSLKARRRVSVARIDGEDSEFLHVGYRGPDAIKAYQKDFEEFSLKKNVNSVQLFGYNDWNKLPALVFYDAPVPIANILENNKFSPILRAYVEYQFDATRMSENGPMALNEIWIEPHSGALRKGPFVNKSLPDEWPLHIFGLRSNATPSDDRPFLPLKAYHDPNIVLEYLTQLLPARDILRGIGWQWKLTQKPASFEDGVNLLSSLPGTIHRRDNQDVVARWPGDNEDWYYGQSRLQGSIREVMQEKKVLDDGSVRFTSTLSRMRNLHWFAVAYDLLPAEDAIALCDAWLLQAHRIFSSLRTQEDERSEYCDIVDSTPVYFFVRLVPRPADDKRIWNSWMRRPKYFWSLDAFGSEEMSPNLRHSLGLPIFRLTVRINHHWWDCDVYRTIEMLYALKGFDPATMNVAESFNLPLLEIDGDRGRFEEVQGKICQRTAAVYIIVALPNEDAMDTEKSFDVSIHITIEA</sequence>
<proteinExistence type="predicted"/>
<evidence type="ECO:0000313" key="2">
    <source>
        <dbReference type="Proteomes" id="UP001383192"/>
    </source>
</evidence>
<dbReference type="AlphaFoldDB" id="A0AAW0AWJ6"/>
<name>A0AAW0AWJ6_9AGAR</name>
<dbReference type="Proteomes" id="UP001383192">
    <property type="component" value="Unassembled WGS sequence"/>
</dbReference>
<dbReference type="EMBL" id="JAYKXP010000242">
    <property type="protein sequence ID" value="KAK7017928.1"/>
    <property type="molecule type" value="Genomic_DNA"/>
</dbReference>
<gene>
    <name evidence="1" type="ORF">VNI00_018509</name>
</gene>
<reference evidence="1 2" key="1">
    <citation type="submission" date="2024-01" db="EMBL/GenBank/DDBJ databases">
        <title>A draft genome for a cacao thread blight-causing isolate of Paramarasmius palmivorus.</title>
        <authorList>
            <person name="Baruah I.K."/>
            <person name="Bukari Y."/>
            <person name="Amoako-Attah I."/>
            <person name="Meinhardt L.W."/>
            <person name="Bailey B.A."/>
            <person name="Cohen S.P."/>
        </authorList>
    </citation>
    <scope>NUCLEOTIDE SEQUENCE [LARGE SCALE GENOMIC DNA]</scope>
    <source>
        <strain evidence="1 2">GH-12</strain>
    </source>
</reference>